<evidence type="ECO:0008006" key="7">
    <source>
        <dbReference type="Google" id="ProtNLM"/>
    </source>
</evidence>
<geneLocation type="plasmid" evidence="6">
    <name>pDB2</name>
</geneLocation>
<name>A0A093VNB6_CLOBO</name>
<protein>
    <recommendedName>
        <fullName evidence="7">Ribbon-helix-helix protein, CopG family</fullName>
    </recommendedName>
</protein>
<dbReference type="EMBL" id="KJ776579">
    <property type="protein sequence ID" value="AIW54667.1"/>
    <property type="molecule type" value="Genomic_DNA"/>
</dbReference>
<dbReference type="EMBL" id="KJ776577">
    <property type="protein sequence ID" value="AIW54552.1"/>
    <property type="molecule type" value="Genomic_DNA"/>
</dbReference>
<dbReference type="EMBL" id="KJ776583">
    <property type="protein sequence ID" value="AIW54916.1"/>
    <property type="molecule type" value="Genomic_DNA"/>
</dbReference>
<evidence type="ECO:0000313" key="3">
    <source>
        <dbReference type="EMBL" id="AIW54667.1"/>
    </source>
</evidence>
<dbReference type="AlphaFoldDB" id="A0A093VNB6"/>
<keyword evidence="3" id="KW-0614">Plasmid</keyword>
<dbReference type="EMBL" id="KJ776576">
    <property type="protein sequence ID" value="AIW54498.1"/>
    <property type="molecule type" value="Genomic_DNA"/>
</dbReference>
<dbReference type="InterPro" id="IPR013321">
    <property type="entry name" value="Arc_rbn_hlx_hlx"/>
</dbReference>
<geneLocation type="plasmid" evidence="5">
    <name>pKAPB8</name>
</geneLocation>
<dbReference type="EMBL" id="KJ776584">
    <property type="protein sequence ID" value="AIW54971.1"/>
    <property type="molecule type" value="Genomic_DNA"/>
</dbReference>
<geneLocation type="plasmid" evidence="2">
    <name>pBL151</name>
</geneLocation>
<sequence>MEIKVRDISKEAVIKIDGLAKKKGLSRNEYLKRHLENLSIMDKINDNEAKYTILIEKLTKILDYNTLALNKFLEENLFTLDELVQENSLKG</sequence>
<geneLocation type="plasmid" evidence="3">
    <name>pKAPB2</name>
</geneLocation>
<evidence type="ECO:0000313" key="1">
    <source>
        <dbReference type="EMBL" id="AIW54498.1"/>
    </source>
</evidence>
<evidence type="ECO:0000313" key="5">
    <source>
        <dbReference type="EMBL" id="AIW54971.1"/>
    </source>
</evidence>
<dbReference type="Gene3D" id="1.10.1220.10">
    <property type="entry name" value="Met repressor-like"/>
    <property type="match status" value="1"/>
</dbReference>
<dbReference type="EMBL" id="KJ776585">
    <property type="protein sequence ID" value="AIW55025.1"/>
    <property type="molecule type" value="Genomic_DNA"/>
</dbReference>
<reference evidence="3" key="1">
    <citation type="journal article" date="2014" name="Genome Biol. Evol.">
        <title>Three classes of plasmid (47-63 kb) carry the type B neurotoxin gene cluster of group II Clostridium botulinum.</title>
        <authorList>
            <person name="Carter A.T."/>
            <person name="Austin J.W."/>
            <person name="Weedmark K.A."/>
            <person name="Corbett C."/>
            <person name="Peck M.W."/>
        </authorList>
    </citation>
    <scope>NUCLEOTIDE SEQUENCE</scope>
    <source>
        <strain evidence="2">Colworth BL151</strain>
        <strain evidence="6">DB2</strain>
        <strain evidence="1">Eklund2B</strain>
        <strain evidence="3">KapchunkaB2</strain>
        <strain evidence="4">KapchunkaB3</strain>
        <strain evidence="5">KapchunkaB8</strain>
        <plasmid evidence="2">pBL151</plasmid>
        <plasmid evidence="6">pDB2</plasmid>
        <plasmid evidence="1">pEklund2B</plasmid>
        <plasmid evidence="3">pKAPB2</plasmid>
        <plasmid evidence="4">pKAPB3</plasmid>
        <plasmid evidence="5">pKAPB8</plasmid>
    </source>
</reference>
<geneLocation type="plasmid" evidence="1">
    <name>pEklund2B</name>
</geneLocation>
<dbReference type="GO" id="GO:0006355">
    <property type="term" value="P:regulation of DNA-templated transcription"/>
    <property type="evidence" value="ECO:0007669"/>
    <property type="project" value="InterPro"/>
</dbReference>
<dbReference type="PATRIC" id="fig|1491.408.peg.43"/>
<geneLocation type="plasmid" evidence="4">
    <name>pKAPB3</name>
</geneLocation>
<evidence type="ECO:0000313" key="4">
    <source>
        <dbReference type="EMBL" id="AIW54916.1"/>
    </source>
</evidence>
<dbReference type="RefSeq" id="WP_012431092.1">
    <property type="nucleotide sequence ID" value="NZ_KJ776576.1"/>
</dbReference>
<proteinExistence type="predicted"/>
<organism evidence="3">
    <name type="scientific">Clostridium botulinum</name>
    <dbReference type="NCBI Taxonomy" id="1491"/>
    <lineage>
        <taxon>Bacteria</taxon>
        <taxon>Bacillati</taxon>
        <taxon>Bacillota</taxon>
        <taxon>Clostridia</taxon>
        <taxon>Eubacteriales</taxon>
        <taxon>Clostridiaceae</taxon>
        <taxon>Clostridium</taxon>
    </lineage>
</organism>
<accession>A0A093VNB6</accession>
<evidence type="ECO:0000313" key="6">
    <source>
        <dbReference type="EMBL" id="AIW55025.1"/>
    </source>
</evidence>
<evidence type="ECO:0000313" key="2">
    <source>
        <dbReference type="EMBL" id="AIW54552.1"/>
    </source>
</evidence>